<dbReference type="InterPro" id="IPR036890">
    <property type="entry name" value="HATPase_C_sf"/>
</dbReference>
<reference evidence="3" key="1">
    <citation type="submission" date="2019-10" db="EMBL/GenBank/DDBJ databases">
        <title>Nonomuraea sp. nov., isolated from Phyllanthus amarus.</title>
        <authorList>
            <person name="Klykleung N."/>
            <person name="Tanasupawat S."/>
        </authorList>
    </citation>
    <scope>NUCLEOTIDE SEQUENCE [LARGE SCALE GENOMIC DNA]</scope>
    <source>
        <strain evidence="3">3MP-10</strain>
    </source>
</reference>
<dbReference type="InterPro" id="IPR003594">
    <property type="entry name" value="HATPase_dom"/>
</dbReference>
<evidence type="ECO:0000313" key="4">
    <source>
        <dbReference type="Proteomes" id="UP000314251"/>
    </source>
</evidence>
<dbReference type="SUPFAM" id="SSF55874">
    <property type="entry name" value="ATPase domain of HSP90 chaperone/DNA topoisomerase II/histidine kinase"/>
    <property type="match status" value="1"/>
</dbReference>
<organism evidence="3 4">
    <name type="scientific">Streptomyces mimosae</name>
    <dbReference type="NCBI Taxonomy" id="2586635"/>
    <lineage>
        <taxon>Bacteria</taxon>
        <taxon>Bacillati</taxon>
        <taxon>Actinomycetota</taxon>
        <taxon>Actinomycetes</taxon>
        <taxon>Kitasatosporales</taxon>
        <taxon>Streptomycetaceae</taxon>
        <taxon>Streptomyces</taxon>
    </lineage>
</organism>
<comment type="caution">
    <text evidence="3">The sequence shown here is derived from an EMBL/GenBank/DDBJ whole genome shotgun (WGS) entry which is preliminary data.</text>
</comment>
<feature type="region of interest" description="Disordered" evidence="1">
    <location>
        <begin position="301"/>
        <end position="326"/>
    </location>
</feature>
<dbReference type="SMART" id="SM00331">
    <property type="entry name" value="PP2C_SIG"/>
    <property type="match status" value="1"/>
</dbReference>
<dbReference type="EMBL" id="VDLY02000003">
    <property type="protein sequence ID" value="KAB8168876.1"/>
    <property type="molecule type" value="Genomic_DNA"/>
</dbReference>
<dbReference type="Pfam" id="PF13581">
    <property type="entry name" value="HATPase_c_2"/>
    <property type="match status" value="1"/>
</dbReference>
<feature type="compositionally biased region" description="Pro residues" evidence="1">
    <location>
        <begin position="311"/>
        <end position="326"/>
    </location>
</feature>
<dbReference type="OrthoDB" id="479131at2"/>
<name>A0A5N6ALC6_9ACTN</name>
<gene>
    <name evidence="3" type="ORF">FH607_006580</name>
</gene>
<dbReference type="InterPro" id="IPR039248">
    <property type="entry name" value="Ptase_RsbX"/>
</dbReference>
<accession>A0A5N6ALC6</accession>
<dbReference type="RefSeq" id="WP_139666648.1">
    <property type="nucleotide sequence ID" value="NZ_VDLY02000003.1"/>
</dbReference>
<dbReference type="InterPro" id="IPR036457">
    <property type="entry name" value="PPM-type-like_dom_sf"/>
</dbReference>
<keyword evidence="4" id="KW-1185">Reference proteome</keyword>
<dbReference type="PANTHER" id="PTHR35801:SF1">
    <property type="entry name" value="PHOSPHOSERINE PHOSPHATASE RSBX"/>
    <property type="match status" value="1"/>
</dbReference>
<dbReference type="Gene3D" id="3.30.565.10">
    <property type="entry name" value="Histidine kinase-like ATPase, C-terminal domain"/>
    <property type="match status" value="1"/>
</dbReference>
<dbReference type="Proteomes" id="UP000314251">
    <property type="component" value="Unassembled WGS sequence"/>
</dbReference>
<proteinExistence type="predicted"/>
<evidence type="ECO:0000313" key="3">
    <source>
        <dbReference type="EMBL" id="KAB8168876.1"/>
    </source>
</evidence>
<dbReference type="Pfam" id="PF07228">
    <property type="entry name" value="SpoIIE"/>
    <property type="match status" value="1"/>
</dbReference>
<evidence type="ECO:0000259" key="2">
    <source>
        <dbReference type="SMART" id="SM00331"/>
    </source>
</evidence>
<sequence>MTAATPPRLTRQVRIDHHSATHLALVAARELAHALRLPGAGPERAAVLASELATNLDKHAHDGALYLQPLPLGGGLELVAVDRGPGIPDVHAALADGFSTSGTLGGGLGAVRRIADQLTIHSDPGGTLVRATLAAPDAGPDTAPPPGAVCLPTGAEGADGADPAACGDAFAVRDTPAGRTVAVIDALGHGPEAERAALAALAAFDADPALPLRTLLERQHRALRRTRGAAIALLRLTERAAEFAAVGNVRLVRFGLGRPRAGPPGPPGIVGYTLPRLTVHRLPRVPGETLLLHTDGIHPDWSGHPARLDPPAEPPTSPVPLPPTSPVPLPPALLAPFLAHRHRRPRDDATAVAIPT</sequence>
<protein>
    <submittedName>
        <fullName evidence="3">SpoIIE family protein phosphatase</fullName>
    </submittedName>
</protein>
<feature type="domain" description="PPM-type phosphatase" evidence="2">
    <location>
        <begin position="152"/>
        <end position="356"/>
    </location>
</feature>
<evidence type="ECO:0000256" key="1">
    <source>
        <dbReference type="SAM" id="MobiDB-lite"/>
    </source>
</evidence>
<dbReference type="Gene3D" id="3.60.40.10">
    <property type="entry name" value="PPM-type phosphatase domain"/>
    <property type="match status" value="1"/>
</dbReference>
<dbReference type="AlphaFoldDB" id="A0A5N6ALC6"/>
<dbReference type="PANTHER" id="PTHR35801">
    <property type="entry name" value="PHOSPHOSERINE PHOSPHATASE RSBX"/>
    <property type="match status" value="1"/>
</dbReference>
<dbReference type="SUPFAM" id="SSF81606">
    <property type="entry name" value="PP2C-like"/>
    <property type="match status" value="1"/>
</dbReference>
<dbReference type="InterPro" id="IPR001932">
    <property type="entry name" value="PPM-type_phosphatase-like_dom"/>
</dbReference>